<gene>
    <name evidence="3" type="ORF">GCU69_22555</name>
</gene>
<evidence type="ECO:0000256" key="1">
    <source>
        <dbReference type="SAM" id="MobiDB-lite"/>
    </source>
</evidence>
<dbReference type="RefSeq" id="WP_156206996.1">
    <property type="nucleotide sequence ID" value="NZ_WHPN01000345.1"/>
</dbReference>
<feature type="transmembrane region" description="Helical" evidence="2">
    <location>
        <begin position="485"/>
        <end position="505"/>
    </location>
</feature>
<evidence type="ECO:0000256" key="2">
    <source>
        <dbReference type="SAM" id="Phobius"/>
    </source>
</evidence>
<feature type="region of interest" description="Disordered" evidence="1">
    <location>
        <begin position="164"/>
        <end position="190"/>
    </location>
</feature>
<accession>A0ABQ7FE07</accession>
<dbReference type="Proteomes" id="UP000621266">
    <property type="component" value="Unassembled WGS sequence"/>
</dbReference>
<protein>
    <submittedName>
        <fullName evidence="3">Membrane-associated oxidoreductase</fullName>
    </submittedName>
</protein>
<sequence>MQITELTPAERRVLEAFPRGAGVDFRASGDEDPRTGASWGPDRTVRAEVLRALLLEGPAEPGQIAGLKLKGARITGKLHLKYGTVEHPVQLRACWFDRRPNLHGAQLRDLKLSDSVLPGLTAGALSVDGSLRINCCRFTGPVRLAGAQIARSLFLNSARLGTTEPAGADPAASRPGAGQDDLGPDEYDDPGEPILQLNHAVVGSDIWAAGLVAHGGIRLNGASVEGLVNLEDAELSAPGATALHAETLAVGTDVRAKRLRAEGRVNLSGARIPRQLDLAYARLATPDGQALRATSCVIGELWLREAVPVRGTVNLRRAQIDLLHVPPSVWPGTVRLDGLTYRVLAPHLPAAERLPLLEREAGGYVPFAYEQLTAAYRTVGDEAAARTVQLAKLRRRRRTLPRYARIWGHLQDATVGYGFRPMRAAGWLLALLVTGALAFGFRPPAPLKADEAPQFNAVFYTLDLLLPIIGFGQESAFAPRGGYQWLSYVLIVTGWVLATTTAAGVSRSLRRQ</sequence>
<keyword evidence="4" id="KW-1185">Reference proteome</keyword>
<reference evidence="3 4" key="1">
    <citation type="submission" date="2019-10" db="EMBL/GenBank/DDBJ databases">
        <title>Streptomyces tenebrisbrunneis sp.nov., an endogenous actinomycete isolated from of Lycium ruthenicum.</title>
        <authorList>
            <person name="Ma L."/>
        </authorList>
    </citation>
    <scope>NUCLEOTIDE SEQUENCE [LARGE SCALE GENOMIC DNA]</scope>
    <source>
        <strain evidence="3 4">TRM 66187</strain>
    </source>
</reference>
<name>A0ABQ7FE07_9ACTN</name>
<organism evidence="3 4">
    <name type="scientific">Streptomyces lycii</name>
    <dbReference type="NCBI Taxonomy" id="2654337"/>
    <lineage>
        <taxon>Bacteria</taxon>
        <taxon>Bacillati</taxon>
        <taxon>Actinomycetota</taxon>
        <taxon>Actinomycetes</taxon>
        <taxon>Kitasatosporales</taxon>
        <taxon>Streptomycetaceae</taxon>
        <taxon>Streptomyces</taxon>
    </lineage>
</organism>
<feature type="transmembrane region" description="Helical" evidence="2">
    <location>
        <begin position="455"/>
        <end position="473"/>
    </location>
</feature>
<keyword evidence="2" id="KW-1133">Transmembrane helix</keyword>
<keyword evidence="2" id="KW-0812">Transmembrane</keyword>
<dbReference type="EMBL" id="WHPN01000345">
    <property type="protein sequence ID" value="KAF4406900.1"/>
    <property type="molecule type" value="Genomic_DNA"/>
</dbReference>
<feature type="transmembrane region" description="Helical" evidence="2">
    <location>
        <begin position="424"/>
        <end position="443"/>
    </location>
</feature>
<comment type="caution">
    <text evidence="3">The sequence shown here is derived from an EMBL/GenBank/DDBJ whole genome shotgun (WGS) entry which is preliminary data.</text>
</comment>
<evidence type="ECO:0000313" key="3">
    <source>
        <dbReference type="EMBL" id="KAF4406900.1"/>
    </source>
</evidence>
<evidence type="ECO:0000313" key="4">
    <source>
        <dbReference type="Proteomes" id="UP000621266"/>
    </source>
</evidence>
<proteinExistence type="predicted"/>
<keyword evidence="2" id="KW-0472">Membrane</keyword>